<dbReference type="SUPFAM" id="SSF46785">
    <property type="entry name" value="Winged helix' DNA-binding domain"/>
    <property type="match status" value="1"/>
</dbReference>
<proteinExistence type="predicted"/>
<gene>
    <name evidence="2" type="ORF">FC48_GL000517</name>
</gene>
<dbReference type="AlphaFoldDB" id="A0A0R2BGF4"/>
<evidence type="ECO:0000313" key="3">
    <source>
        <dbReference type="Proteomes" id="UP000051612"/>
    </source>
</evidence>
<comment type="caution">
    <text evidence="2">The sequence shown here is derived from an EMBL/GenBank/DDBJ whole genome shotgun (WGS) entry which is preliminary data.</text>
</comment>
<dbReference type="InterPro" id="IPR036388">
    <property type="entry name" value="WH-like_DNA-bd_sf"/>
</dbReference>
<protein>
    <submittedName>
        <fullName evidence="2">MarR family transcriptional regulator</fullName>
    </submittedName>
</protein>
<sequence length="143" mass="16519">METELKRYTADRIACNHVYDQLIAQNRLTSSLLYVFIVFEMHDFKLPLTCLIKEIGLPKQTVTSIVNKLSREEKIVTFPDPTDKRSKILYLNEVGQEQAREVLTELRTKELKAAQALGIEKLRLLNDLNEEMLANLKGQVEDK</sequence>
<evidence type="ECO:0000259" key="1">
    <source>
        <dbReference type="PROSITE" id="PS50995"/>
    </source>
</evidence>
<dbReference type="GO" id="GO:0003700">
    <property type="term" value="F:DNA-binding transcription factor activity"/>
    <property type="evidence" value="ECO:0007669"/>
    <property type="project" value="InterPro"/>
</dbReference>
<evidence type="ECO:0000313" key="2">
    <source>
        <dbReference type="EMBL" id="KRM77861.1"/>
    </source>
</evidence>
<dbReference type="Gene3D" id="1.10.10.10">
    <property type="entry name" value="Winged helix-like DNA-binding domain superfamily/Winged helix DNA-binding domain"/>
    <property type="match status" value="1"/>
</dbReference>
<dbReference type="RefSeq" id="WP_056958054.1">
    <property type="nucleotide sequence ID" value="NZ_AYYN01000013.1"/>
</dbReference>
<accession>A0A0R2BGF4</accession>
<dbReference type="PROSITE" id="PS50995">
    <property type="entry name" value="HTH_MARR_2"/>
    <property type="match status" value="1"/>
</dbReference>
<dbReference type="InterPro" id="IPR000835">
    <property type="entry name" value="HTH_MarR-typ"/>
</dbReference>
<dbReference type="InterPro" id="IPR036390">
    <property type="entry name" value="WH_DNA-bd_sf"/>
</dbReference>
<dbReference type="EMBL" id="AYYN01000013">
    <property type="protein sequence ID" value="KRM77861.1"/>
    <property type="molecule type" value="Genomic_DNA"/>
</dbReference>
<dbReference type="SMART" id="SM00347">
    <property type="entry name" value="HTH_MARR"/>
    <property type="match status" value="1"/>
</dbReference>
<name>A0A0R2BGF4_9LACO</name>
<feature type="domain" description="HTH marR-type" evidence="1">
    <location>
        <begin position="1"/>
        <end position="134"/>
    </location>
</feature>
<reference evidence="2 3" key="1">
    <citation type="journal article" date="2015" name="Genome Announc.">
        <title>Expanding the biotechnology potential of lactobacilli through comparative genomics of 213 strains and associated genera.</title>
        <authorList>
            <person name="Sun Z."/>
            <person name="Harris H.M."/>
            <person name="McCann A."/>
            <person name="Guo C."/>
            <person name="Argimon S."/>
            <person name="Zhang W."/>
            <person name="Yang X."/>
            <person name="Jeffery I.B."/>
            <person name="Cooney J.C."/>
            <person name="Kagawa T.F."/>
            <person name="Liu W."/>
            <person name="Song Y."/>
            <person name="Salvetti E."/>
            <person name="Wrobel A."/>
            <person name="Rasinkangas P."/>
            <person name="Parkhill J."/>
            <person name="Rea M.C."/>
            <person name="O'Sullivan O."/>
            <person name="Ritari J."/>
            <person name="Douillard F.P."/>
            <person name="Paul Ross R."/>
            <person name="Yang R."/>
            <person name="Briner A.E."/>
            <person name="Felis G.E."/>
            <person name="de Vos W.M."/>
            <person name="Barrangou R."/>
            <person name="Klaenhammer T.R."/>
            <person name="Caufield P.W."/>
            <person name="Cui Y."/>
            <person name="Zhang H."/>
            <person name="O'Toole P.W."/>
        </authorList>
    </citation>
    <scope>NUCLEOTIDE SEQUENCE [LARGE SCALE GENOMIC DNA]</scope>
    <source>
        <strain evidence="2 3">DSM 20452</strain>
    </source>
</reference>
<organism evidence="2 3">
    <name type="scientific">Ligilactobacillus murinus DSM 20452 = NBRC 14221</name>
    <dbReference type="NCBI Taxonomy" id="1423772"/>
    <lineage>
        <taxon>Bacteria</taxon>
        <taxon>Bacillati</taxon>
        <taxon>Bacillota</taxon>
        <taxon>Bacilli</taxon>
        <taxon>Lactobacillales</taxon>
        <taxon>Lactobacillaceae</taxon>
        <taxon>Ligilactobacillus</taxon>
    </lineage>
</organism>
<dbReference type="Proteomes" id="UP000051612">
    <property type="component" value="Unassembled WGS sequence"/>
</dbReference>
<dbReference type="PATRIC" id="fig|1423772.3.peg.562"/>